<feature type="transmembrane region" description="Helical" evidence="1">
    <location>
        <begin position="38"/>
        <end position="57"/>
    </location>
</feature>
<reference evidence="2" key="2">
    <citation type="submission" date="2023-05" db="EMBL/GenBank/DDBJ databases">
        <authorList>
            <person name="Fouks B."/>
        </authorList>
    </citation>
    <scope>NUCLEOTIDE SEQUENCE</scope>
    <source>
        <strain evidence="2">Stay&amp;Tobe</strain>
        <tissue evidence="2">Testes</tissue>
    </source>
</reference>
<evidence type="ECO:0000313" key="2">
    <source>
        <dbReference type="EMBL" id="KAJ9586826.1"/>
    </source>
</evidence>
<keyword evidence="1" id="KW-0812">Transmembrane</keyword>
<gene>
    <name evidence="2" type="ORF">L9F63_019586</name>
</gene>
<feature type="non-terminal residue" evidence="2">
    <location>
        <position position="1"/>
    </location>
</feature>
<keyword evidence="3" id="KW-1185">Reference proteome</keyword>
<dbReference type="AlphaFoldDB" id="A0AAD8EE83"/>
<keyword evidence="1" id="KW-0472">Membrane</keyword>
<dbReference type="Proteomes" id="UP001233999">
    <property type="component" value="Unassembled WGS sequence"/>
</dbReference>
<feature type="transmembrane region" description="Helical" evidence="1">
    <location>
        <begin position="64"/>
        <end position="87"/>
    </location>
</feature>
<evidence type="ECO:0000256" key="1">
    <source>
        <dbReference type="SAM" id="Phobius"/>
    </source>
</evidence>
<dbReference type="EMBL" id="JASPKZ010006836">
    <property type="protein sequence ID" value="KAJ9586826.1"/>
    <property type="molecule type" value="Genomic_DNA"/>
</dbReference>
<name>A0AAD8EE83_DIPPU</name>
<comment type="caution">
    <text evidence="2">The sequence shown here is derived from an EMBL/GenBank/DDBJ whole genome shotgun (WGS) entry which is preliminary data.</text>
</comment>
<proteinExistence type="predicted"/>
<reference evidence="2" key="1">
    <citation type="journal article" date="2023" name="IScience">
        <title>Live-bearing cockroach genome reveals convergent evolutionary mechanisms linked to viviparity in insects and beyond.</title>
        <authorList>
            <person name="Fouks B."/>
            <person name="Harrison M.C."/>
            <person name="Mikhailova A.A."/>
            <person name="Marchal E."/>
            <person name="English S."/>
            <person name="Carruthers M."/>
            <person name="Jennings E.C."/>
            <person name="Chiamaka E.L."/>
            <person name="Frigard R.A."/>
            <person name="Pippel M."/>
            <person name="Attardo G.M."/>
            <person name="Benoit J.B."/>
            <person name="Bornberg-Bauer E."/>
            <person name="Tobe S.S."/>
        </authorList>
    </citation>
    <scope>NUCLEOTIDE SEQUENCE</scope>
    <source>
        <strain evidence="2">Stay&amp;Tobe</strain>
    </source>
</reference>
<organism evidence="2 3">
    <name type="scientific">Diploptera punctata</name>
    <name type="common">Pacific beetle cockroach</name>
    <dbReference type="NCBI Taxonomy" id="6984"/>
    <lineage>
        <taxon>Eukaryota</taxon>
        <taxon>Metazoa</taxon>
        <taxon>Ecdysozoa</taxon>
        <taxon>Arthropoda</taxon>
        <taxon>Hexapoda</taxon>
        <taxon>Insecta</taxon>
        <taxon>Pterygota</taxon>
        <taxon>Neoptera</taxon>
        <taxon>Polyneoptera</taxon>
        <taxon>Dictyoptera</taxon>
        <taxon>Blattodea</taxon>
        <taxon>Blaberoidea</taxon>
        <taxon>Blaberidae</taxon>
        <taxon>Diplopterinae</taxon>
        <taxon>Diploptera</taxon>
    </lineage>
</organism>
<accession>A0AAD8EE83</accession>
<sequence length="90" mass="10311">NSTESLLGRYYYVSSHGPQALARQSHKSRLLQFSSNRGYVFTIVSYLIGVFIFATIVGRPSNRITIWVIHVYEMVNMIVGITSYLIMYTL</sequence>
<protein>
    <submittedName>
        <fullName evidence="2">Uncharacterized protein</fullName>
    </submittedName>
</protein>
<evidence type="ECO:0000313" key="3">
    <source>
        <dbReference type="Proteomes" id="UP001233999"/>
    </source>
</evidence>
<keyword evidence="1" id="KW-1133">Transmembrane helix</keyword>
<feature type="non-terminal residue" evidence="2">
    <location>
        <position position="90"/>
    </location>
</feature>